<feature type="coiled-coil region" evidence="1">
    <location>
        <begin position="84"/>
        <end position="111"/>
    </location>
</feature>
<organism evidence="2 3">
    <name type="scientific">Egibacter rhizosphaerae</name>
    <dbReference type="NCBI Taxonomy" id="1670831"/>
    <lineage>
        <taxon>Bacteria</taxon>
        <taxon>Bacillati</taxon>
        <taxon>Actinomycetota</taxon>
        <taxon>Nitriliruptoria</taxon>
        <taxon>Egibacterales</taxon>
        <taxon>Egibacteraceae</taxon>
        <taxon>Egibacter</taxon>
    </lineage>
</organism>
<dbReference type="Proteomes" id="UP000291469">
    <property type="component" value="Chromosome"/>
</dbReference>
<evidence type="ECO:0000313" key="3">
    <source>
        <dbReference type="Proteomes" id="UP000291469"/>
    </source>
</evidence>
<dbReference type="RefSeq" id="WP_131156690.1">
    <property type="nucleotide sequence ID" value="NZ_CP036402.1"/>
</dbReference>
<protein>
    <submittedName>
        <fullName evidence="2">Uncharacterized protein</fullName>
    </submittedName>
</protein>
<evidence type="ECO:0000313" key="2">
    <source>
        <dbReference type="EMBL" id="QBI21698.1"/>
    </source>
</evidence>
<dbReference type="KEGG" id="erz:ER308_20420"/>
<keyword evidence="1" id="KW-0175">Coiled coil</keyword>
<dbReference type="EMBL" id="CP036402">
    <property type="protein sequence ID" value="QBI21698.1"/>
    <property type="molecule type" value="Genomic_DNA"/>
</dbReference>
<gene>
    <name evidence="2" type="ORF">ER308_20420</name>
</gene>
<name>A0A411YKF5_9ACTN</name>
<dbReference type="AlphaFoldDB" id="A0A411YKF5"/>
<proteinExistence type="predicted"/>
<accession>A0A411YKF5</accession>
<sequence>MTARRSDEYEAAYATLLRAREEHADLLVYREFLDRERRRLDAFAAETREAIDEVPRKLRRSVDATTKGLMEAVGRRRSVVDDERHRVDDRIAAAQAFVEELEEEVAGLRGS</sequence>
<keyword evidence="3" id="KW-1185">Reference proteome</keyword>
<evidence type="ECO:0000256" key="1">
    <source>
        <dbReference type="SAM" id="Coils"/>
    </source>
</evidence>
<reference evidence="2 3" key="1">
    <citation type="submission" date="2019-01" db="EMBL/GenBank/DDBJ databases">
        <title>Egibacter rhizosphaerae EGI 80759T.</title>
        <authorList>
            <person name="Chen D.-D."/>
            <person name="Tian Y."/>
            <person name="Jiao J.-Y."/>
            <person name="Zhang X.-T."/>
            <person name="Zhang Y.-G."/>
            <person name="Zhang Y."/>
            <person name="Xiao M."/>
            <person name="Shu W.-S."/>
            <person name="Li W.-J."/>
        </authorList>
    </citation>
    <scope>NUCLEOTIDE SEQUENCE [LARGE SCALE GENOMIC DNA]</scope>
    <source>
        <strain evidence="2 3">EGI 80759</strain>
    </source>
</reference>